<proteinExistence type="predicted"/>
<gene>
    <name evidence="1" type="ORF">WJX73_000458</name>
</gene>
<dbReference type="Proteomes" id="UP001465755">
    <property type="component" value="Unassembled WGS sequence"/>
</dbReference>
<evidence type="ECO:0000313" key="1">
    <source>
        <dbReference type="EMBL" id="KAK9795537.1"/>
    </source>
</evidence>
<dbReference type="EMBL" id="JALJOQ010000127">
    <property type="protein sequence ID" value="KAK9795537.1"/>
    <property type="molecule type" value="Genomic_DNA"/>
</dbReference>
<organism evidence="1 2">
    <name type="scientific">Symbiochloris irregularis</name>
    <dbReference type="NCBI Taxonomy" id="706552"/>
    <lineage>
        <taxon>Eukaryota</taxon>
        <taxon>Viridiplantae</taxon>
        <taxon>Chlorophyta</taxon>
        <taxon>core chlorophytes</taxon>
        <taxon>Trebouxiophyceae</taxon>
        <taxon>Trebouxiales</taxon>
        <taxon>Trebouxiaceae</taxon>
        <taxon>Symbiochloris</taxon>
    </lineage>
</organism>
<name>A0AAW1NVK5_9CHLO</name>
<reference evidence="1 2" key="1">
    <citation type="journal article" date="2024" name="Nat. Commun.">
        <title>Phylogenomics reveals the evolutionary origins of lichenization in chlorophyte algae.</title>
        <authorList>
            <person name="Puginier C."/>
            <person name="Libourel C."/>
            <person name="Otte J."/>
            <person name="Skaloud P."/>
            <person name="Haon M."/>
            <person name="Grisel S."/>
            <person name="Petersen M."/>
            <person name="Berrin J.G."/>
            <person name="Delaux P.M."/>
            <person name="Dal Grande F."/>
            <person name="Keller J."/>
        </authorList>
    </citation>
    <scope>NUCLEOTIDE SEQUENCE [LARGE SCALE GENOMIC DNA]</scope>
    <source>
        <strain evidence="1 2">SAG 2036</strain>
    </source>
</reference>
<protein>
    <submittedName>
        <fullName evidence="1">Uncharacterized protein</fullName>
    </submittedName>
</protein>
<evidence type="ECO:0000313" key="2">
    <source>
        <dbReference type="Proteomes" id="UP001465755"/>
    </source>
</evidence>
<comment type="caution">
    <text evidence="1">The sequence shown here is derived from an EMBL/GenBank/DDBJ whole genome shotgun (WGS) entry which is preliminary data.</text>
</comment>
<sequence>MASTCASWRRLLNDYLRTTHLGELKLTLTHDKVSQACIVGQQSDPLPEAAWKSNLASWLLAAFRWIVERRASVSTLLVSHDMRTRLTRSAPAAYRQSEVLGYMEVYLNTAGTFAPDKLTSFDTQPVSSFAW</sequence>
<keyword evidence="2" id="KW-1185">Reference proteome</keyword>
<dbReference type="AlphaFoldDB" id="A0AAW1NVK5"/>
<accession>A0AAW1NVK5</accession>